<sequence>MLKLLSYGISGRLLEWITSFLTGREQLVEVNHHLSTSKSITSGVIQGSVLGPTLITVFINDIVSLIKYGKPYLFADDLKVVYDFNYNDMNVANKIQEDLNSLCNWSEKWQLTFNPAKSGITCFGHRKPSMCLYVYGNLVSNTNTVTDLGVTYSDLTFTEHANKVVSDCKRLTGFVLCNFYTQEARLAIYKVCIRPKLEYCVHVYSSFKSADRKNVESVQRFLTKRPLGYDHQIEYLDRYIRLDLEPLWLRRVKCNLFPLFKVIRKHCNSSITLSNPKSYRPRNHNYFLKANIHKLTTTANFFTIKYYKLWNQLPSETRSCERPDSFKRSLEKHINMPTLARLRDVKCW</sequence>
<protein>
    <recommendedName>
        <fullName evidence="1">Reverse transcriptase domain-containing protein</fullName>
    </recommendedName>
</protein>
<feature type="domain" description="Reverse transcriptase" evidence="1">
    <location>
        <begin position="1"/>
        <end position="152"/>
    </location>
</feature>
<dbReference type="AlphaFoldDB" id="A0AA85KAY2"/>
<dbReference type="PANTHER" id="PTHR33332">
    <property type="entry name" value="REVERSE TRANSCRIPTASE DOMAIN-CONTAINING PROTEIN"/>
    <property type="match status" value="1"/>
</dbReference>
<dbReference type="PROSITE" id="PS50878">
    <property type="entry name" value="RT_POL"/>
    <property type="match status" value="1"/>
</dbReference>
<dbReference type="WBParaSite" id="TREG1_820.1">
    <property type="protein sequence ID" value="TREG1_820.1"/>
    <property type="gene ID" value="TREG1_820"/>
</dbReference>
<evidence type="ECO:0000259" key="1">
    <source>
        <dbReference type="PROSITE" id="PS50878"/>
    </source>
</evidence>
<name>A0AA85KAY2_TRIRE</name>
<accession>A0AA85KAY2</accession>
<dbReference type="InterPro" id="IPR000477">
    <property type="entry name" value="RT_dom"/>
</dbReference>
<organism evidence="2 3">
    <name type="scientific">Trichobilharzia regenti</name>
    <name type="common">Nasal bird schistosome</name>
    <dbReference type="NCBI Taxonomy" id="157069"/>
    <lineage>
        <taxon>Eukaryota</taxon>
        <taxon>Metazoa</taxon>
        <taxon>Spiralia</taxon>
        <taxon>Lophotrochozoa</taxon>
        <taxon>Platyhelminthes</taxon>
        <taxon>Trematoda</taxon>
        <taxon>Digenea</taxon>
        <taxon>Strigeidida</taxon>
        <taxon>Schistosomatoidea</taxon>
        <taxon>Schistosomatidae</taxon>
        <taxon>Trichobilharzia</taxon>
    </lineage>
</organism>
<evidence type="ECO:0000313" key="3">
    <source>
        <dbReference type="WBParaSite" id="TREG1_820.1"/>
    </source>
</evidence>
<proteinExistence type="predicted"/>
<dbReference type="Pfam" id="PF00078">
    <property type="entry name" value="RVT_1"/>
    <property type="match status" value="1"/>
</dbReference>
<reference evidence="3" key="2">
    <citation type="submission" date="2023-11" db="UniProtKB">
        <authorList>
            <consortium name="WormBaseParasite"/>
        </authorList>
    </citation>
    <scope>IDENTIFICATION</scope>
</reference>
<keyword evidence="2" id="KW-1185">Reference proteome</keyword>
<reference evidence="2" key="1">
    <citation type="submission" date="2022-06" db="EMBL/GenBank/DDBJ databases">
        <authorList>
            <person name="Berger JAMES D."/>
            <person name="Berger JAMES D."/>
        </authorList>
    </citation>
    <scope>NUCLEOTIDE SEQUENCE [LARGE SCALE GENOMIC DNA]</scope>
</reference>
<evidence type="ECO:0000313" key="2">
    <source>
        <dbReference type="Proteomes" id="UP000050795"/>
    </source>
</evidence>
<dbReference type="Proteomes" id="UP000050795">
    <property type="component" value="Unassembled WGS sequence"/>
</dbReference>